<evidence type="ECO:0000259" key="2">
    <source>
        <dbReference type="Pfam" id="PF19843"/>
    </source>
</evidence>
<dbReference type="AlphaFoldDB" id="A0A2I1IQX4"/>
<protein>
    <recommendedName>
        <fullName evidence="2">DUF6318 domain-containing protein</fullName>
    </recommendedName>
</protein>
<accession>A0A2I1IQX4</accession>
<keyword evidence="4" id="KW-1185">Reference proteome</keyword>
<dbReference type="EMBL" id="PKKO01000001">
    <property type="protein sequence ID" value="PKY73517.1"/>
    <property type="molecule type" value="Genomic_DNA"/>
</dbReference>
<dbReference type="RefSeq" id="WP_101590648.1">
    <property type="nucleotide sequence ID" value="NZ_JASOXK010000014.1"/>
</dbReference>
<dbReference type="Pfam" id="PF19843">
    <property type="entry name" value="DUF6318"/>
    <property type="match status" value="1"/>
</dbReference>
<feature type="domain" description="DUF6318" evidence="2">
    <location>
        <begin position="100"/>
        <end position="226"/>
    </location>
</feature>
<proteinExistence type="predicted"/>
<evidence type="ECO:0000313" key="4">
    <source>
        <dbReference type="Proteomes" id="UP000235122"/>
    </source>
</evidence>
<feature type="compositionally biased region" description="Low complexity" evidence="1">
    <location>
        <begin position="80"/>
        <end position="93"/>
    </location>
</feature>
<sequence>MVSIWLLHATGRPGAIGGGWRTYPQIVLKRLRGKKPVGIFIFVKHATKHLAATALALALLCTGCSTAKNSTPEEKPTQPSPTQTPSQTPTPKSGWEDGPPLLPVQAQNNTQEGAIATGKFFIEANDYAIQTGDTQPMQEVIAKEGTAKQDFSSVEETLSKKGTWVSDKIKTELMIAEPRENTDLYVQFAVTQPPQTSTKNPRKKNQGFSLYYGMNLIYSNGRWNVKDFYSIDKDEAERKNNAPN</sequence>
<evidence type="ECO:0000313" key="3">
    <source>
        <dbReference type="EMBL" id="PKY73517.1"/>
    </source>
</evidence>
<dbReference type="InterPro" id="IPR046281">
    <property type="entry name" value="DUF6318"/>
</dbReference>
<dbReference type="Proteomes" id="UP000235122">
    <property type="component" value="Unassembled WGS sequence"/>
</dbReference>
<gene>
    <name evidence="3" type="ORF">CYJ19_02740</name>
</gene>
<comment type="caution">
    <text evidence="3">The sequence shown here is derived from an EMBL/GenBank/DDBJ whole genome shotgun (WGS) entry which is preliminary data.</text>
</comment>
<organism evidence="3 4">
    <name type="scientific">Winkia neuii</name>
    <dbReference type="NCBI Taxonomy" id="33007"/>
    <lineage>
        <taxon>Bacteria</taxon>
        <taxon>Bacillati</taxon>
        <taxon>Actinomycetota</taxon>
        <taxon>Actinomycetes</taxon>
        <taxon>Actinomycetales</taxon>
        <taxon>Actinomycetaceae</taxon>
        <taxon>Winkia</taxon>
    </lineage>
</organism>
<reference evidence="3 4" key="1">
    <citation type="submission" date="2017-12" db="EMBL/GenBank/DDBJ databases">
        <title>Phylogenetic diversity of female urinary microbiome.</title>
        <authorList>
            <person name="Thomas-White K."/>
            <person name="Wolfe A.J."/>
        </authorList>
    </citation>
    <scope>NUCLEOTIDE SEQUENCE [LARGE SCALE GENOMIC DNA]</scope>
    <source>
        <strain evidence="3 4">UMB0402</strain>
    </source>
</reference>
<name>A0A2I1IQX4_9ACTO</name>
<feature type="region of interest" description="Disordered" evidence="1">
    <location>
        <begin position="68"/>
        <end position="105"/>
    </location>
</feature>
<evidence type="ECO:0000256" key="1">
    <source>
        <dbReference type="SAM" id="MobiDB-lite"/>
    </source>
</evidence>